<dbReference type="SUPFAM" id="SSF55811">
    <property type="entry name" value="Nudix"/>
    <property type="match status" value="1"/>
</dbReference>
<keyword evidence="1" id="KW-0378">Hydrolase</keyword>
<dbReference type="InterPro" id="IPR000086">
    <property type="entry name" value="NUDIX_hydrolase_dom"/>
</dbReference>
<dbReference type="PRINTS" id="PR00502">
    <property type="entry name" value="NUDIXFAMILY"/>
</dbReference>
<sequence length="185" mass="21061">MTQAPALPVEYDPSVQEYLLSEKQYLQNNGQYQVLCVGIVLFNKEGKLLLVQRAKTEKAFPEFWEIPGGKVDDSDETIVHAAIRELKEEAGLEATRIVRKVGTFVFYTPRPGGQARWLKTIFEVEVKDVEAITLDPVEHDNYLWATEDEVTADRVGDVSLKYISGDNKFVKLEAFRHRREAAAKM</sequence>
<protein>
    <recommendedName>
        <fullName evidence="2">Nudix hydrolase domain-containing protein</fullName>
    </recommendedName>
</protein>
<name>A0A6A6RNZ2_9PLEO</name>
<dbReference type="EMBL" id="MU006796">
    <property type="protein sequence ID" value="KAF2636907.1"/>
    <property type="molecule type" value="Genomic_DNA"/>
</dbReference>
<dbReference type="Gene3D" id="3.90.79.10">
    <property type="entry name" value="Nucleoside Triphosphate Pyrophosphohydrolase"/>
    <property type="match status" value="1"/>
</dbReference>
<dbReference type="Proteomes" id="UP000799753">
    <property type="component" value="Unassembled WGS sequence"/>
</dbReference>
<feature type="domain" description="Nudix hydrolase" evidence="2">
    <location>
        <begin position="32"/>
        <end position="175"/>
    </location>
</feature>
<dbReference type="GO" id="GO:0016787">
    <property type="term" value="F:hydrolase activity"/>
    <property type="evidence" value="ECO:0007669"/>
    <property type="project" value="UniProtKB-KW"/>
</dbReference>
<dbReference type="Pfam" id="PF00293">
    <property type="entry name" value="NUDIX"/>
    <property type="match status" value="1"/>
</dbReference>
<dbReference type="PANTHER" id="PTHR43736:SF1">
    <property type="entry name" value="DIHYDRONEOPTERIN TRIPHOSPHATE DIPHOSPHATASE"/>
    <property type="match status" value="1"/>
</dbReference>
<proteinExistence type="predicted"/>
<accession>A0A6A6RNZ2</accession>
<dbReference type="InterPro" id="IPR020476">
    <property type="entry name" value="Nudix_hydrolase"/>
</dbReference>
<dbReference type="PROSITE" id="PS51462">
    <property type="entry name" value="NUDIX"/>
    <property type="match status" value="1"/>
</dbReference>
<evidence type="ECO:0000313" key="4">
    <source>
        <dbReference type="Proteomes" id="UP000799753"/>
    </source>
</evidence>
<dbReference type="InterPro" id="IPR015797">
    <property type="entry name" value="NUDIX_hydrolase-like_dom_sf"/>
</dbReference>
<keyword evidence="4" id="KW-1185">Reference proteome</keyword>
<dbReference type="OrthoDB" id="276276at2759"/>
<reference evidence="3" key="1">
    <citation type="journal article" date="2020" name="Stud. Mycol.">
        <title>101 Dothideomycetes genomes: a test case for predicting lifestyles and emergence of pathogens.</title>
        <authorList>
            <person name="Haridas S."/>
            <person name="Albert R."/>
            <person name="Binder M."/>
            <person name="Bloem J."/>
            <person name="Labutti K."/>
            <person name="Salamov A."/>
            <person name="Andreopoulos B."/>
            <person name="Baker S."/>
            <person name="Barry K."/>
            <person name="Bills G."/>
            <person name="Bluhm B."/>
            <person name="Cannon C."/>
            <person name="Castanera R."/>
            <person name="Culley D."/>
            <person name="Daum C."/>
            <person name="Ezra D."/>
            <person name="Gonzalez J."/>
            <person name="Henrissat B."/>
            <person name="Kuo A."/>
            <person name="Liang C."/>
            <person name="Lipzen A."/>
            <person name="Lutzoni F."/>
            <person name="Magnuson J."/>
            <person name="Mondo S."/>
            <person name="Nolan M."/>
            <person name="Ohm R."/>
            <person name="Pangilinan J."/>
            <person name="Park H.-J."/>
            <person name="Ramirez L."/>
            <person name="Alfaro M."/>
            <person name="Sun H."/>
            <person name="Tritt A."/>
            <person name="Yoshinaga Y."/>
            <person name="Zwiers L.-H."/>
            <person name="Turgeon B."/>
            <person name="Goodwin S."/>
            <person name="Spatafora J."/>
            <person name="Crous P."/>
            <person name="Grigoriev I."/>
        </authorList>
    </citation>
    <scope>NUCLEOTIDE SEQUENCE</scope>
    <source>
        <strain evidence="3">CBS 473.64</strain>
    </source>
</reference>
<dbReference type="AlphaFoldDB" id="A0A6A6RNZ2"/>
<organism evidence="3 4">
    <name type="scientific">Massarina eburnea CBS 473.64</name>
    <dbReference type="NCBI Taxonomy" id="1395130"/>
    <lineage>
        <taxon>Eukaryota</taxon>
        <taxon>Fungi</taxon>
        <taxon>Dikarya</taxon>
        <taxon>Ascomycota</taxon>
        <taxon>Pezizomycotina</taxon>
        <taxon>Dothideomycetes</taxon>
        <taxon>Pleosporomycetidae</taxon>
        <taxon>Pleosporales</taxon>
        <taxon>Massarineae</taxon>
        <taxon>Massarinaceae</taxon>
        <taxon>Massarina</taxon>
    </lineage>
</organism>
<evidence type="ECO:0000259" key="2">
    <source>
        <dbReference type="PROSITE" id="PS51462"/>
    </source>
</evidence>
<evidence type="ECO:0000313" key="3">
    <source>
        <dbReference type="EMBL" id="KAF2636907.1"/>
    </source>
</evidence>
<dbReference type="PANTHER" id="PTHR43736">
    <property type="entry name" value="ADP-RIBOSE PYROPHOSPHATASE"/>
    <property type="match status" value="1"/>
</dbReference>
<evidence type="ECO:0000256" key="1">
    <source>
        <dbReference type="ARBA" id="ARBA00022801"/>
    </source>
</evidence>
<gene>
    <name evidence="3" type="ORF">P280DRAFT_472775</name>
</gene>
<dbReference type="CDD" id="cd02883">
    <property type="entry name" value="NUDIX_Hydrolase"/>
    <property type="match status" value="1"/>
</dbReference>